<dbReference type="EMBL" id="JYDP01000027">
    <property type="protein sequence ID" value="KRZ14124.1"/>
    <property type="molecule type" value="Genomic_DNA"/>
</dbReference>
<protein>
    <submittedName>
        <fullName evidence="2">Uncharacterized protein</fullName>
    </submittedName>
</protein>
<name>A0A0V1HU27_9BILA</name>
<accession>A0A0V1HU27</accession>
<keyword evidence="1" id="KW-0472">Membrane</keyword>
<feature type="transmembrane region" description="Helical" evidence="1">
    <location>
        <begin position="29"/>
        <end position="46"/>
    </location>
</feature>
<keyword evidence="3" id="KW-1185">Reference proteome</keyword>
<reference evidence="2 3" key="1">
    <citation type="submission" date="2015-01" db="EMBL/GenBank/DDBJ databases">
        <title>Evolution of Trichinella species and genotypes.</title>
        <authorList>
            <person name="Korhonen P.K."/>
            <person name="Edoardo P."/>
            <person name="Giuseppe L.R."/>
            <person name="Gasser R.B."/>
        </authorList>
    </citation>
    <scope>NUCLEOTIDE SEQUENCE [LARGE SCALE GENOMIC DNA]</scope>
    <source>
        <strain evidence="2">ISS1029</strain>
    </source>
</reference>
<comment type="caution">
    <text evidence="2">The sequence shown here is derived from an EMBL/GenBank/DDBJ whole genome shotgun (WGS) entry which is preliminary data.</text>
</comment>
<gene>
    <name evidence="2" type="ORF">T11_8450</name>
</gene>
<keyword evidence="1" id="KW-1133">Transmembrane helix</keyword>
<sequence length="65" mass="7891">MFTHCTMKYHLNNKSSEKLYAKQRMLRKACIWLISVSFWFIFYSYGSCQTDHAEIYFVKSHVDRT</sequence>
<keyword evidence="1" id="KW-0812">Transmembrane</keyword>
<organism evidence="2 3">
    <name type="scientific">Trichinella zimbabwensis</name>
    <dbReference type="NCBI Taxonomy" id="268475"/>
    <lineage>
        <taxon>Eukaryota</taxon>
        <taxon>Metazoa</taxon>
        <taxon>Ecdysozoa</taxon>
        <taxon>Nematoda</taxon>
        <taxon>Enoplea</taxon>
        <taxon>Dorylaimia</taxon>
        <taxon>Trichinellida</taxon>
        <taxon>Trichinellidae</taxon>
        <taxon>Trichinella</taxon>
    </lineage>
</organism>
<evidence type="ECO:0000313" key="3">
    <source>
        <dbReference type="Proteomes" id="UP000055024"/>
    </source>
</evidence>
<evidence type="ECO:0000313" key="2">
    <source>
        <dbReference type="EMBL" id="KRZ14124.1"/>
    </source>
</evidence>
<proteinExistence type="predicted"/>
<dbReference type="AlphaFoldDB" id="A0A0V1HU27"/>
<evidence type="ECO:0000256" key="1">
    <source>
        <dbReference type="SAM" id="Phobius"/>
    </source>
</evidence>
<dbReference type="Proteomes" id="UP000055024">
    <property type="component" value="Unassembled WGS sequence"/>
</dbReference>